<accession>A0A1F6AIZ3</accession>
<keyword evidence="1" id="KW-0472">Membrane</keyword>
<dbReference type="STRING" id="1798392.A3A79_03605"/>
<sequence length="130" mass="14742">MNVPILISQAASSSYRTWRILSTNWIIALVNRMILVFFIASLAILLVKWRTLPPEVPIFYSRPWGADQLGNPLWLFLLPLGSVVWYIINVVIATSITREYLIFTQTLALTSLVVSVLSFITLCNILFLVS</sequence>
<feature type="transmembrane region" description="Helical" evidence="1">
    <location>
        <begin position="106"/>
        <end position="129"/>
    </location>
</feature>
<keyword evidence="1" id="KW-1133">Transmembrane helix</keyword>
<organism evidence="2 3">
    <name type="scientific">Candidatus Gottesmanbacteria bacterium RIFCSPLOWO2_01_FULL_43_11b</name>
    <dbReference type="NCBI Taxonomy" id="1798392"/>
    <lineage>
        <taxon>Bacteria</taxon>
        <taxon>Candidatus Gottesmaniibacteriota</taxon>
    </lineage>
</organism>
<evidence type="ECO:0000256" key="1">
    <source>
        <dbReference type="SAM" id="Phobius"/>
    </source>
</evidence>
<dbReference type="EMBL" id="MFJV01000001">
    <property type="protein sequence ID" value="OGG24247.1"/>
    <property type="molecule type" value="Genomic_DNA"/>
</dbReference>
<evidence type="ECO:0000313" key="3">
    <source>
        <dbReference type="Proteomes" id="UP000178759"/>
    </source>
</evidence>
<gene>
    <name evidence="2" type="ORF">A3A79_03605</name>
</gene>
<proteinExistence type="predicted"/>
<dbReference type="AlphaFoldDB" id="A0A1F6AIZ3"/>
<reference evidence="2 3" key="1">
    <citation type="journal article" date="2016" name="Nat. Commun.">
        <title>Thousands of microbial genomes shed light on interconnected biogeochemical processes in an aquifer system.</title>
        <authorList>
            <person name="Anantharaman K."/>
            <person name="Brown C.T."/>
            <person name="Hug L.A."/>
            <person name="Sharon I."/>
            <person name="Castelle C.J."/>
            <person name="Probst A.J."/>
            <person name="Thomas B.C."/>
            <person name="Singh A."/>
            <person name="Wilkins M.J."/>
            <person name="Karaoz U."/>
            <person name="Brodie E.L."/>
            <person name="Williams K.H."/>
            <person name="Hubbard S.S."/>
            <person name="Banfield J.F."/>
        </authorList>
    </citation>
    <scope>NUCLEOTIDE SEQUENCE [LARGE SCALE GENOMIC DNA]</scope>
</reference>
<feature type="transmembrane region" description="Helical" evidence="1">
    <location>
        <begin position="25"/>
        <end position="47"/>
    </location>
</feature>
<feature type="transmembrane region" description="Helical" evidence="1">
    <location>
        <begin position="73"/>
        <end position="94"/>
    </location>
</feature>
<protein>
    <recommendedName>
        <fullName evidence="4">DUF1648 domain-containing protein</fullName>
    </recommendedName>
</protein>
<evidence type="ECO:0008006" key="4">
    <source>
        <dbReference type="Google" id="ProtNLM"/>
    </source>
</evidence>
<keyword evidence="1" id="KW-0812">Transmembrane</keyword>
<dbReference type="Proteomes" id="UP000178759">
    <property type="component" value="Unassembled WGS sequence"/>
</dbReference>
<comment type="caution">
    <text evidence="2">The sequence shown here is derived from an EMBL/GenBank/DDBJ whole genome shotgun (WGS) entry which is preliminary data.</text>
</comment>
<name>A0A1F6AIZ3_9BACT</name>
<evidence type="ECO:0000313" key="2">
    <source>
        <dbReference type="EMBL" id="OGG24247.1"/>
    </source>
</evidence>